<dbReference type="SUPFAM" id="SSF54862">
    <property type="entry name" value="4Fe-4S ferredoxins"/>
    <property type="match status" value="1"/>
</dbReference>
<evidence type="ECO:0000256" key="1">
    <source>
        <dbReference type="ARBA" id="ARBA00022448"/>
    </source>
</evidence>
<evidence type="ECO:0000256" key="5">
    <source>
        <dbReference type="ARBA" id="ARBA00022982"/>
    </source>
</evidence>
<dbReference type="GO" id="GO:0005886">
    <property type="term" value="C:plasma membrane"/>
    <property type="evidence" value="ECO:0007669"/>
    <property type="project" value="TreeGrafter"/>
</dbReference>
<dbReference type="Proteomes" id="UP000249746">
    <property type="component" value="Unassembled WGS sequence"/>
</dbReference>
<keyword evidence="5" id="KW-0249">Electron transport</keyword>
<name>A0A2W6MXG8_9HELI</name>
<dbReference type="InterPro" id="IPR017896">
    <property type="entry name" value="4Fe4S_Fe-S-bd"/>
</dbReference>
<dbReference type="InterPro" id="IPR011886">
    <property type="entry name" value="NapH_MauN"/>
</dbReference>
<dbReference type="Pfam" id="PF12801">
    <property type="entry name" value="Fer4_5"/>
    <property type="match status" value="2"/>
</dbReference>
<evidence type="ECO:0000256" key="7">
    <source>
        <dbReference type="ARBA" id="ARBA00023014"/>
    </source>
</evidence>
<dbReference type="AlphaFoldDB" id="A0A2W6MXG8"/>
<sequence>MKKYRFLIFRRIIQIGLLFLYILGTYQSFWILKGNLSSSLIFNTIPLSDPFAILQLVFSGAMVGANALIGALIVLLFYGLFARRAFCAYVCPLNLVTDFANFLRRILKIDGLNSSLSLKRSLRYYILALSLILSSIFGLAAFEAISPIGILHRGLIFGFGLGIFGVLVVFLLDLFVVKNGFCGHLCPLGAFYSLIGRFALLKVQYDLEACTNCLECKKICPEKQVLSLVGKRSGIVNAGECIVCGRCIEVCEDNALKFNLINFAKRKNNGL</sequence>
<dbReference type="NCBIfam" id="TIGR02163">
    <property type="entry name" value="napH"/>
    <property type="match status" value="1"/>
</dbReference>
<dbReference type="PANTHER" id="PTHR30176:SF3">
    <property type="entry name" value="FERREDOXIN-TYPE PROTEIN NAPH"/>
    <property type="match status" value="1"/>
</dbReference>
<dbReference type="Gene3D" id="3.30.70.20">
    <property type="match status" value="1"/>
</dbReference>
<keyword evidence="2" id="KW-0004">4Fe-4S</keyword>
<dbReference type="RefSeq" id="WP_220083637.1">
    <property type="nucleotide sequence ID" value="NZ_NBIU01000001.1"/>
</dbReference>
<feature type="transmembrane region" description="Helical" evidence="8">
    <location>
        <begin position="124"/>
        <end position="142"/>
    </location>
</feature>
<protein>
    <submittedName>
        <fullName evidence="10">Quinol dehydrogenase ferredoxin subunit NapH</fullName>
    </submittedName>
</protein>
<keyword evidence="11" id="KW-1185">Reference proteome</keyword>
<evidence type="ECO:0000256" key="8">
    <source>
        <dbReference type="SAM" id="Phobius"/>
    </source>
</evidence>
<gene>
    <name evidence="10" type="ORF">B6S12_00195</name>
</gene>
<feature type="domain" description="4Fe-4S ferredoxin-type" evidence="9">
    <location>
        <begin position="201"/>
        <end position="231"/>
    </location>
</feature>
<evidence type="ECO:0000256" key="3">
    <source>
        <dbReference type="ARBA" id="ARBA00022723"/>
    </source>
</evidence>
<organism evidence="10 11">
    <name type="scientific">Helicobacter valdiviensis</name>
    <dbReference type="NCBI Taxonomy" id="1458358"/>
    <lineage>
        <taxon>Bacteria</taxon>
        <taxon>Pseudomonadati</taxon>
        <taxon>Campylobacterota</taxon>
        <taxon>Epsilonproteobacteria</taxon>
        <taxon>Campylobacterales</taxon>
        <taxon>Helicobacteraceae</taxon>
        <taxon>Helicobacter</taxon>
    </lineage>
</organism>
<keyword evidence="8" id="KW-1133">Transmembrane helix</keyword>
<dbReference type="EMBL" id="NBIU01000001">
    <property type="protein sequence ID" value="PZT49052.1"/>
    <property type="molecule type" value="Genomic_DNA"/>
</dbReference>
<dbReference type="GO" id="GO:0051539">
    <property type="term" value="F:4 iron, 4 sulfur cluster binding"/>
    <property type="evidence" value="ECO:0007669"/>
    <property type="project" value="UniProtKB-KW"/>
</dbReference>
<feature type="transmembrane region" description="Helical" evidence="8">
    <location>
        <begin position="12"/>
        <end position="32"/>
    </location>
</feature>
<accession>A0A2W6MXG8</accession>
<evidence type="ECO:0000256" key="2">
    <source>
        <dbReference type="ARBA" id="ARBA00022485"/>
    </source>
</evidence>
<dbReference type="PROSITE" id="PS51379">
    <property type="entry name" value="4FE4S_FER_2"/>
    <property type="match status" value="2"/>
</dbReference>
<keyword evidence="4" id="KW-0677">Repeat</keyword>
<keyword evidence="6" id="KW-0408">Iron</keyword>
<dbReference type="InterPro" id="IPR051684">
    <property type="entry name" value="Electron_Trans/Redox"/>
</dbReference>
<dbReference type="PANTHER" id="PTHR30176">
    <property type="entry name" value="FERREDOXIN-TYPE PROTEIN NAPH"/>
    <property type="match status" value="1"/>
</dbReference>
<evidence type="ECO:0000313" key="10">
    <source>
        <dbReference type="EMBL" id="PZT49052.1"/>
    </source>
</evidence>
<evidence type="ECO:0000256" key="6">
    <source>
        <dbReference type="ARBA" id="ARBA00023004"/>
    </source>
</evidence>
<proteinExistence type="predicted"/>
<keyword evidence="3" id="KW-0479">Metal-binding</keyword>
<dbReference type="InterPro" id="IPR017900">
    <property type="entry name" value="4Fe4S_Fe_S_CS"/>
</dbReference>
<feature type="transmembrane region" description="Helical" evidence="8">
    <location>
        <begin position="52"/>
        <end position="78"/>
    </location>
</feature>
<keyword evidence="8" id="KW-0472">Membrane</keyword>
<keyword evidence="8" id="KW-0812">Transmembrane</keyword>
<feature type="transmembrane region" description="Helical" evidence="8">
    <location>
        <begin position="154"/>
        <end position="177"/>
    </location>
</feature>
<reference evidence="10 11" key="1">
    <citation type="submission" date="2017-03" db="EMBL/GenBank/DDBJ databases">
        <title>Genomic and clinical evidence uncovers the enterohepatic species Helicobacter valdiviensis as a potential human intestinal pathogen.</title>
        <authorList>
            <person name="Fresia P."/>
            <person name="Jara R."/>
            <person name="Sierra R."/>
            <person name="Ferres I."/>
            <person name="Greif G."/>
            <person name="Iraola G."/>
            <person name="Collado L."/>
        </authorList>
    </citation>
    <scope>NUCLEOTIDE SEQUENCE [LARGE SCALE GENOMIC DNA]</scope>
    <source>
        <strain evidence="10 11">WBE14</strain>
    </source>
</reference>
<evidence type="ECO:0000313" key="11">
    <source>
        <dbReference type="Proteomes" id="UP000249746"/>
    </source>
</evidence>
<dbReference type="Pfam" id="PF13237">
    <property type="entry name" value="Fer4_10"/>
    <property type="match status" value="1"/>
</dbReference>
<comment type="caution">
    <text evidence="10">The sequence shown here is derived from an EMBL/GenBank/DDBJ whole genome shotgun (WGS) entry which is preliminary data.</text>
</comment>
<evidence type="ECO:0000256" key="4">
    <source>
        <dbReference type="ARBA" id="ARBA00022737"/>
    </source>
</evidence>
<dbReference type="NCBIfam" id="NF007013">
    <property type="entry name" value="PRK09477.1"/>
    <property type="match status" value="1"/>
</dbReference>
<evidence type="ECO:0000259" key="9">
    <source>
        <dbReference type="PROSITE" id="PS51379"/>
    </source>
</evidence>
<keyword evidence="1" id="KW-0813">Transport</keyword>
<feature type="domain" description="4Fe-4S ferredoxin-type" evidence="9">
    <location>
        <begin position="232"/>
        <end position="261"/>
    </location>
</feature>
<dbReference type="PROSITE" id="PS00198">
    <property type="entry name" value="4FE4S_FER_1"/>
    <property type="match status" value="2"/>
</dbReference>
<dbReference type="GO" id="GO:0046872">
    <property type="term" value="F:metal ion binding"/>
    <property type="evidence" value="ECO:0007669"/>
    <property type="project" value="UniProtKB-KW"/>
</dbReference>
<keyword evidence="7" id="KW-0411">Iron-sulfur</keyword>